<evidence type="ECO:0000256" key="17">
    <source>
        <dbReference type="PIRSR" id="PIRSR036687-1"/>
    </source>
</evidence>
<dbReference type="CDD" id="cd01581">
    <property type="entry name" value="AcnB"/>
    <property type="match status" value="1"/>
</dbReference>
<evidence type="ECO:0000256" key="12">
    <source>
        <dbReference type="ARBA" id="ARBA00023004"/>
    </source>
</evidence>
<dbReference type="Pfam" id="PF00330">
    <property type="entry name" value="Aconitase"/>
    <property type="match status" value="1"/>
</dbReference>
<evidence type="ECO:0000256" key="2">
    <source>
        <dbReference type="ARBA" id="ARBA00004717"/>
    </source>
</evidence>
<dbReference type="Gene3D" id="3.20.19.10">
    <property type="entry name" value="Aconitase, domain 4"/>
    <property type="match status" value="1"/>
</dbReference>
<dbReference type="GO" id="GO:0003994">
    <property type="term" value="F:aconitate hydratase activity"/>
    <property type="evidence" value="ECO:0007669"/>
    <property type="project" value="UniProtKB-EC"/>
</dbReference>
<dbReference type="PANTHER" id="PTHR43160:SF4">
    <property type="entry name" value="ACONITATE HYDRATASE B"/>
    <property type="match status" value="1"/>
</dbReference>
<comment type="catalytic activity">
    <reaction evidence="1 16">
        <text>(2S,3R)-3-hydroxybutane-1,2,3-tricarboxylate = 2-methyl-cis-aconitate + H2O</text>
        <dbReference type="Rhea" id="RHEA:17941"/>
        <dbReference type="ChEBI" id="CHEBI:15377"/>
        <dbReference type="ChEBI" id="CHEBI:57429"/>
        <dbReference type="ChEBI" id="CHEBI:57872"/>
        <dbReference type="EC" id="4.2.1.99"/>
    </reaction>
</comment>
<evidence type="ECO:0000256" key="14">
    <source>
        <dbReference type="ARBA" id="ARBA00023239"/>
    </source>
</evidence>
<evidence type="ECO:0000256" key="5">
    <source>
        <dbReference type="ARBA" id="ARBA00012926"/>
    </source>
</evidence>
<keyword evidence="10 17" id="KW-0479">Metal-binding</keyword>
<dbReference type="InterPro" id="IPR015931">
    <property type="entry name" value="Acnase/IPM_dHydase_lsu_aba_1/3"/>
</dbReference>
<dbReference type="SUPFAM" id="SSF52016">
    <property type="entry name" value="LeuD/IlvD-like"/>
    <property type="match status" value="1"/>
</dbReference>
<feature type="binding site" evidence="18">
    <location>
        <begin position="233"/>
        <end position="235"/>
    </location>
    <ligand>
        <name>substrate</name>
    </ligand>
</feature>
<evidence type="ECO:0000256" key="8">
    <source>
        <dbReference type="ARBA" id="ARBA00022485"/>
    </source>
</evidence>
<accession>A0A9Q8TXM6</accession>
<dbReference type="GO" id="GO:0005829">
    <property type="term" value="C:cytosol"/>
    <property type="evidence" value="ECO:0007669"/>
    <property type="project" value="InterPro"/>
</dbReference>
<comment type="cofactor">
    <cofactor evidence="17">
        <name>[4Fe-4S] cluster</name>
        <dbReference type="ChEBI" id="CHEBI:49883"/>
    </cofactor>
    <text evidence="17">Binds 1 [4Fe-4S] cluster per subunit.</text>
</comment>
<evidence type="ECO:0000256" key="7">
    <source>
        <dbReference type="ARBA" id="ARBA00019379"/>
    </source>
</evidence>
<feature type="binding site" evidence="17">
    <location>
        <position position="698"/>
    </location>
    <ligand>
        <name>[4Fe-4S] cluster</name>
        <dbReference type="ChEBI" id="CHEBI:49883"/>
    </ligand>
</feature>
<evidence type="ECO:0000259" key="21">
    <source>
        <dbReference type="Pfam" id="PF11791"/>
    </source>
</evidence>
<feature type="binding site" evidence="18">
    <location>
        <position position="778"/>
    </location>
    <ligand>
        <name>substrate</name>
    </ligand>
</feature>
<sequence>MLTSYYKQKAEREENGLPPLPLNLEEIQELVKIIESNKGGEELISLLENEVSPGVDETAYVKAGFLKDIALEKINISLITPERAISILGTMLGGYSVEALVEILKAEKFGDEVADALKNTILVYDSFNDIFEMRDKNDSALKIINSWSEAEWFTSKKDLPDEIPLKVYKVDGETNTDDFSPAKEAWSRPDIPLHAEAFLKFSDNIEKPLEALDEFKADGSKLVFVGDVVGTGSSRKSAVNSMLWHMGEDIPYVPAKKTGGFCLGGKIAPIFYNTLQDSGAFPLELDVSSLKHGQKIVIEPYNGLIKDESGKELIKFEIKNDVIFDEVKAGGRINLIIGRQLTDKTREKLNLPPSNAFRRYGSENEKNSGFTLAQKMVGKACGMPGVRAGEYCEPRMTTVGSQDTTGPMTRDELKELACLGFSSDLVMQSFCHTAAYPKPVDLDTHRTLPDFFINRGGVSLRPGDGIIHSWLNRMLLPDTVGTGGDSHTRFPIGISFPAGSGMVAFAATLGVMPLEMPESVLVKFSGELQPGITIRDLVHAIPYYALKNGLLTLDKKTKKNIFSGRCLEIEGLPNLKIEQAFELSDASAERSSSGCTVKLDEEPIIEYLKSNITLLRWMISEGYSDAKTLERRARAMEKWIENPVLMSADKDAEYAAVIDIPLEEIDEPLLCCPNDPDDVKKLSEVAGDKVDEGFIGSCMTNIGHFRAAGKLLERHGKAKSKLWIVPPTRMDEHQLTAEGYYDIFKDSQAQVEIPGCSLCMGNQARAADGATMVSTSTRNFPNRMGDGCNVYLASSEVTAISSLLGKIPTREEYVEYMQELNTMSSEVFRYMNFNEIEDYLKKVRNLDIAHLDIEEIKS</sequence>
<protein>
    <recommendedName>
        <fullName evidence="7 16">Aconitate hydratase B</fullName>
        <ecNumber evidence="5 16">4.2.1.3</ecNumber>
        <ecNumber evidence="6 16">4.2.1.99</ecNumber>
    </recommendedName>
    <alternativeName>
        <fullName evidence="16">2-methylisocitrate dehydratase</fullName>
    </alternativeName>
</protein>
<dbReference type="GO" id="GO:0003723">
    <property type="term" value="F:RNA binding"/>
    <property type="evidence" value="ECO:0007669"/>
    <property type="project" value="UniProtKB-KW"/>
</dbReference>
<dbReference type="NCBIfam" id="TIGR00117">
    <property type="entry name" value="acnB"/>
    <property type="match status" value="1"/>
</dbReference>
<keyword evidence="13 17" id="KW-0411">Iron-sulfur</keyword>
<dbReference type="EC" id="4.2.1.99" evidence="6 16"/>
<dbReference type="EMBL" id="CP097966">
    <property type="protein sequence ID" value="URQ62876.1"/>
    <property type="molecule type" value="Genomic_DNA"/>
</dbReference>
<evidence type="ECO:0000256" key="16">
    <source>
        <dbReference type="PIRNR" id="PIRNR036687"/>
    </source>
</evidence>
<feature type="domain" description="Aconitase/3-isopropylmalate dehydratase large subunit alpha/beta/alpha" evidence="19">
    <location>
        <begin position="460"/>
        <end position="805"/>
    </location>
</feature>
<dbReference type="Gene3D" id="3.30.499.10">
    <property type="entry name" value="Aconitase, domain 3"/>
    <property type="match status" value="2"/>
</dbReference>
<feature type="binding site" evidence="18">
    <location>
        <begin position="402"/>
        <end position="404"/>
    </location>
    <ligand>
        <name>substrate</name>
    </ligand>
</feature>
<evidence type="ECO:0000256" key="10">
    <source>
        <dbReference type="ARBA" id="ARBA00022723"/>
    </source>
</evidence>
<dbReference type="InterPro" id="IPR015933">
    <property type="entry name" value="Aconitase_B_HEAT-like_dom"/>
</dbReference>
<keyword evidence="23" id="KW-1185">Reference proteome</keyword>
<gene>
    <name evidence="22" type="ORF">M9B40_03895</name>
</gene>
<dbReference type="NCBIfam" id="NF006690">
    <property type="entry name" value="PRK09238.1"/>
    <property type="match status" value="1"/>
</dbReference>
<dbReference type="FunFam" id="3.30.499.10:FF:000001">
    <property type="entry name" value="Aconitate hydratase B"/>
    <property type="match status" value="1"/>
</dbReference>
<dbReference type="FunFam" id="3.30.499.10:FF:000008">
    <property type="entry name" value="Aconitate hydratase B"/>
    <property type="match status" value="1"/>
</dbReference>
<dbReference type="InterPro" id="IPR004406">
    <property type="entry name" value="Aconitase_B"/>
</dbReference>
<evidence type="ECO:0000256" key="15">
    <source>
        <dbReference type="ARBA" id="ARBA00023501"/>
    </source>
</evidence>
<dbReference type="InterPro" id="IPR015928">
    <property type="entry name" value="Aconitase/3IPM_dehydase_swvl"/>
</dbReference>
<keyword evidence="8 17" id="KW-0004">4Fe-4S</keyword>
<feature type="binding site" evidence="18">
    <location>
        <position position="188"/>
    </location>
    <ligand>
        <name>substrate</name>
    </ligand>
</feature>
<dbReference type="InterPro" id="IPR018136">
    <property type="entry name" value="Aconitase_4Fe-4S_BS"/>
</dbReference>
<evidence type="ECO:0000256" key="1">
    <source>
        <dbReference type="ARBA" id="ARBA00000118"/>
    </source>
</evidence>
<dbReference type="Pfam" id="PF11791">
    <property type="entry name" value="Aconitase_B_N"/>
    <property type="match status" value="1"/>
</dbReference>
<feature type="domain" description="Aconitase B swivel" evidence="20">
    <location>
        <begin position="166"/>
        <end position="370"/>
    </location>
</feature>
<feature type="binding site" evidence="17">
    <location>
        <position position="759"/>
    </location>
    <ligand>
        <name>[4Fe-4S] cluster</name>
        <dbReference type="ChEBI" id="CHEBI:49883"/>
    </ligand>
</feature>
<evidence type="ECO:0000256" key="3">
    <source>
        <dbReference type="ARBA" id="ARBA00005026"/>
    </source>
</evidence>
<dbReference type="GO" id="GO:0046872">
    <property type="term" value="F:metal ion binding"/>
    <property type="evidence" value="ECO:0007669"/>
    <property type="project" value="UniProtKB-KW"/>
</dbReference>
<dbReference type="InterPro" id="IPR015932">
    <property type="entry name" value="Aconitase_dom2"/>
</dbReference>
<feature type="binding site" evidence="18">
    <location>
        <position position="783"/>
    </location>
    <ligand>
        <name>substrate</name>
    </ligand>
</feature>
<evidence type="ECO:0000259" key="20">
    <source>
        <dbReference type="Pfam" id="PF06434"/>
    </source>
</evidence>
<dbReference type="GO" id="GO:0006099">
    <property type="term" value="P:tricarboxylic acid cycle"/>
    <property type="evidence" value="ECO:0007669"/>
    <property type="project" value="UniProtKB-KW"/>
</dbReference>
<dbReference type="SUPFAM" id="SSF53732">
    <property type="entry name" value="Aconitase iron-sulfur domain"/>
    <property type="match status" value="1"/>
</dbReference>
<dbReference type="EC" id="4.2.1.3" evidence="5 16"/>
<dbReference type="Gene3D" id="1.25.40.310">
    <property type="entry name" value="Aconitate B, HEAT-like domain"/>
    <property type="match status" value="1"/>
</dbReference>
<feature type="binding site" evidence="18">
    <location>
        <position position="486"/>
    </location>
    <ligand>
        <name>substrate</name>
    </ligand>
</feature>
<comment type="catalytic activity">
    <reaction evidence="15 16">
        <text>citrate = D-threo-isocitrate</text>
        <dbReference type="Rhea" id="RHEA:10336"/>
        <dbReference type="ChEBI" id="CHEBI:15562"/>
        <dbReference type="ChEBI" id="CHEBI:16947"/>
        <dbReference type="EC" id="4.2.1.3"/>
    </reaction>
</comment>
<dbReference type="InterPro" id="IPR036008">
    <property type="entry name" value="Aconitase_4Fe-4S_dom"/>
</dbReference>
<dbReference type="Pfam" id="PF06434">
    <property type="entry name" value="Aconitase_2_N"/>
    <property type="match status" value="1"/>
</dbReference>
<keyword evidence="14 16" id="KW-0456">Lyase</keyword>
<dbReference type="PANTHER" id="PTHR43160">
    <property type="entry name" value="ACONITATE HYDRATASE B"/>
    <property type="match status" value="1"/>
</dbReference>
<dbReference type="CDD" id="cd01576">
    <property type="entry name" value="AcnB_Swivel"/>
    <property type="match status" value="1"/>
</dbReference>
<keyword evidence="12 17" id="KW-0408">Iron</keyword>
<dbReference type="Proteomes" id="UP001056381">
    <property type="component" value="Chromosome"/>
</dbReference>
<dbReference type="InterPro" id="IPR036288">
    <property type="entry name" value="Aconitase_B_HEAT-like_dom_sf"/>
</dbReference>
<feature type="domain" description="Aconitase B HEAT-like" evidence="21">
    <location>
        <begin position="5"/>
        <end position="153"/>
    </location>
</feature>
<dbReference type="SUPFAM" id="SSF74778">
    <property type="entry name" value="Aconitase B, N-terminal domain"/>
    <property type="match status" value="1"/>
</dbReference>
<keyword evidence="11" id="KW-0694">RNA-binding</keyword>
<dbReference type="InterPro" id="IPR015929">
    <property type="entry name" value="Aconitase_B_swivel"/>
</dbReference>
<comment type="similarity">
    <text evidence="4 16">Belongs to the aconitase/IPM isomerase family.</text>
</comment>
<comment type="pathway">
    <text evidence="2 16">Carbohydrate metabolism; tricarboxylic acid cycle; isocitrate from oxaloacetate: step 2/2.</text>
</comment>
<dbReference type="GO" id="GO:0019629">
    <property type="term" value="P:propionate catabolic process, 2-methylcitrate cycle"/>
    <property type="evidence" value="ECO:0007669"/>
    <property type="project" value="TreeGrafter"/>
</dbReference>
<proteinExistence type="inferred from homology"/>
<evidence type="ECO:0000256" key="18">
    <source>
        <dbReference type="PIRSR" id="PIRSR036687-2"/>
    </source>
</evidence>
<dbReference type="PIRSF" id="PIRSF036687">
    <property type="entry name" value="AcnB"/>
    <property type="match status" value="1"/>
</dbReference>
<evidence type="ECO:0000259" key="19">
    <source>
        <dbReference type="Pfam" id="PF00330"/>
    </source>
</evidence>
<evidence type="ECO:0000313" key="23">
    <source>
        <dbReference type="Proteomes" id="UP001056381"/>
    </source>
</evidence>
<dbReference type="Gene3D" id="3.40.1060.10">
    <property type="entry name" value="Aconitase, Domain 2"/>
    <property type="match status" value="1"/>
</dbReference>
<feature type="binding site" evidence="17">
    <location>
        <position position="756"/>
    </location>
    <ligand>
        <name>[4Fe-4S] cluster</name>
        <dbReference type="ChEBI" id="CHEBI:49883"/>
    </ligand>
</feature>
<dbReference type="InterPro" id="IPR001030">
    <property type="entry name" value="Acoase/IPM_deHydtase_lsu_aba"/>
</dbReference>
<dbReference type="InterPro" id="IPR050926">
    <property type="entry name" value="Aconitase/IPM_isomerase"/>
</dbReference>
<keyword evidence="9 16" id="KW-0816">Tricarboxylic acid cycle</keyword>
<dbReference type="PROSITE" id="PS00450">
    <property type="entry name" value="ACONITASE_1"/>
    <property type="match status" value="1"/>
</dbReference>
<evidence type="ECO:0000256" key="9">
    <source>
        <dbReference type="ARBA" id="ARBA00022532"/>
    </source>
</evidence>
<organism evidence="22 23">
    <name type="scientific">SAR86 cluster bacterium</name>
    <dbReference type="NCBI Taxonomy" id="2030880"/>
    <lineage>
        <taxon>Bacteria</taxon>
        <taxon>Pseudomonadati</taxon>
        <taxon>Pseudomonadota</taxon>
        <taxon>Gammaproteobacteria</taxon>
        <taxon>SAR86 cluster</taxon>
    </lineage>
</organism>
<reference evidence="22" key="1">
    <citation type="submission" date="2022-05" db="EMBL/GenBank/DDBJ databases">
        <title>Single-amplified genomics reveal most streamlined microbe among free-living bacteria.</title>
        <authorList>
            <person name="Roda-Garcia J."/>
            <person name="Haro-Moreno J.M."/>
            <person name="Rodriguez-Valera F."/>
            <person name="Almagro-Moreno S."/>
            <person name="Lopez-Perez M."/>
        </authorList>
    </citation>
    <scope>NUCLEOTIDE SEQUENCE</scope>
    <source>
        <strain evidence="22">TMED112-D2-2</strain>
    </source>
</reference>
<name>A0A9Q8TXM6_9GAMM</name>
<evidence type="ECO:0000256" key="6">
    <source>
        <dbReference type="ARBA" id="ARBA00013250"/>
    </source>
</evidence>
<evidence type="ECO:0000256" key="11">
    <source>
        <dbReference type="ARBA" id="ARBA00022884"/>
    </source>
</evidence>
<evidence type="ECO:0000313" key="22">
    <source>
        <dbReference type="EMBL" id="URQ62876.1"/>
    </source>
</evidence>
<evidence type="ECO:0000256" key="4">
    <source>
        <dbReference type="ARBA" id="ARBA00007185"/>
    </source>
</evidence>
<dbReference type="GO" id="GO:0051539">
    <property type="term" value="F:4 iron, 4 sulfur cluster binding"/>
    <property type="evidence" value="ECO:0007669"/>
    <property type="project" value="UniProtKB-KW"/>
</dbReference>
<comment type="pathway">
    <text evidence="3">Organic acid metabolism; propanoate degradation.</text>
</comment>
<dbReference type="AlphaFoldDB" id="A0A9Q8TXM6"/>
<evidence type="ECO:0000256" key="13">
    <source>
        <dbReference type="ARBA" id="ARBA00023014"/>
    </source>
</evidence>
<dbReference type="GO" id="GO:0047456">
    <property type="term" value="F:2-methylisocitrate dehydratase activity"/>
    <property type="evidence" value="ECO:0007669"/>
    <property type="project" value="UniProtKB-EC"/>
</dbReference>